<accession>A0A9N9EUU2</accession>
<reference evidence="2" key="1">
    <citation type="submission" date="2021-06" db="EMBL/GenBank/DDBJ databases">
        <authorList>
            <person name="Kallberg Y."/>
            <person name="Tangrot J."/>
            <person name="Rosling A."/>
        </authorList>
    </citation>
    <scope>NUCLEOTIDE SEQUENCE</scope>
    <source>
        <strain evidence="2">IN212</strain>
    </source>
</reference>
<dbReference type="AlphaFoldDB" id="A0A9N9EUU2"/>
<evidence type="ECO:0000313" key="2">
    <source>
        <dbReference type="EMBL" id="CAG8696314.1"/>
    </source>
</evidence>
<gene>
    <name evidence="2" type="ORF">RFULGI_LOCUS10219</name>
</gene>
<feature type="region of interest" description="Disordered" evidence="1">
    <location>
        <begin position="112"/>
        <end position="145"/>
    </location>
</feature>
<sequence length="188" mass="21596">MPPTNQFEDSDESWSTSSVEERLELSQNKRAGKRGKISIIACDRRRTANVQDFQQFIDRLVVIEDQLKKLISDLKEFFESTKNQEEPEFFGDEFRFEILNFCNKSSYDFEDQKSLEDPSNPSSASLSEAKEQSDGTFSTLYLSPRGPHVTHLFSKDEGISENFQFQPPTPPIPTPPINQYDQNPMIAD</sequence>
<feature type="region of interest" description="Disordered" evidence="1">
    <location>
        <begin position="1"/>
        <end position="33"/>
    </location>
</feature>
<feature type="region of interest" description="Disordered" evidence="1">
    <location>
        <begin position="157"/>
        <end position="188"/>
    </location>
</feature>
<comment type="caution">
    <text evidence="2">The sequence shown here is derived from an EMBL/GenBank/DDBJ whole genome shotgun (WGS) entry which is preliminary data.</text>
</comment>
<dbReference type="Proteomes" id="UP000789396">
    <property type="component" value="Unassembled WGS sequence"/>
</dbReference>
<keyword evidence="3" id="KW-1185">Reference proteome</keyword>
<feature type="compositionally biased region" description="Polar residues" evidence="1">
    <location>
        <begin position="1"/>
        <end position="18"/>
    </location>
</feature>
<feature type="compositionally biased region" description="Polar residues" evidence="1">
    <location>
        <begin position="117"/>
        <end position="126"/>
    </location>
</feature>
<feature type="compositionally biased region" description="Pro residues" evidence="1">
    <location>
        <begin position="167"/>
        <end position="176"/>
    </location>
</feature>
<organism evidence="2 3">
    <name type="scientific">Racocetra fulgida</name>
    <dbReference type="NCBI Taxonomy" id="60492"/>
    <lineage>
        <taxon>Eukaryota</taxon>
        <taxon>Fungi</taxon>
        <taxon>Fungi incertae sedis</taxon>
        <taxon>Mucoromycota</taxon>
        <taxon>Glomeromycotina</taxon>
        <taxon>Glomeromycetes</taxon>
        <taxon>Diversisporales</taxon>
        <taxon>Gigasporaceae</taxon>
        <taxon>Racocetra</taxon>
    </lineage>
</organism>
<dbReference type="EMBL" id="CAJVPZ010019794">
    <property type="protein sequence ID" value="CAG8696314.1"/>
    <property type="molecule type" value="Genomic_DNA"/>
</dbReference>
<name>A0A9N9EUU2_9GLOM</name>
<evidence type="ECO:0000256" key="1">
    <source>
        <dbReference type="SAM" id="MobiDB-lite"/>
    </source>
</evidence>
<evidence type="ECO:0000313" key="3">
    <source>
        <dbReference type="Proteomes" id="UP000789396"/>
    </source>
</evidence>
<feature type="non-terminal residue" evidence="2">
    <location>
        <position position="188"/>
    </location>
</feature>
<protein>
    <submittedName>
        <fullName evidence="2">15434_t:CDS:1</fullName>
    </submittedName>
</protein>
<dbReference type="OrthoDB" id="2123952at2759"/>
<proteinExistence type="predicted"/>